<organism evidence="1 2">
    <name type="scientific">Apiospora aurea</name>
    <dbReference type="NCBI Taxonomy" id="335848"/>
    <lineage>
        <taxon>Eukaryota</taxon>
        <taxon>Fungi</taxon>
        <taxon>Dikarya</taxon>
        <taxon>Ascomycota</taxon>
        <taxon>Pezizomycotina</taxon>
        <taxon>Sordariomycetes</taxon>
        <taxon>Xylariomycetidae</taxon>
        <taxon>Amphisphaeriales</taxon>
        <taxon>Apiosporaceae</taxon>
        <taxon>Apiospora</taxon>
    </lineage>
</organism>
<protein>
    <recommendedName>
        <fullName evidence="3">Clr5 domain-containing protein</fullName>
    </recommendedName>
</protein>
<comment type="caution">
    <text evidence="1">The sequence shown here is derived from an EMBL/GenBank/DDBJ whole genome shotgun (WGS) entry which is preliminary data.</text>
</comment>
<dbReference type="Gene3D" id="1.25.40.20">
    <property type="entry name" value="Ankyrin repeat-containing domain"/>
    <property type="match status" value="1"/>
</dbReference>
<keyword evidence="2" id="KW-1185">Reference proteome</keyword>
<evidence type="ECO:0000313" key="1">
    <source>
        <dbReference type="EMBL" id="KAK7957275.1"/>
    </source>
</evidence>
<evidence type="ECO:0008006" key="3">
    <source>
        <dbReference type="Google" id="ProtNLM"/>
    </source>
</evidence>
<dbReference type="RefSeq" id="XP_066702581.1">
    <property type="nucleotide sequence ID" value="XM_066842719.1"/>
</dbReference>
<proteinExistence type="predicted"/>
<dbReference type="SUPFAM" id="SSF48403">
    <property type="entry name" value="Ankyrin repeat"/>
    <property type="match status" value="1"/>
</dbReference>
<sequence length="548" mass="61314">MPVSQLVVSIKPFWPQYIITDGHFANYSLVKPPSLPVGITISTPPSTPPGTGPDLPASYGISATMPKSEHAADSTDLVATALYGPPPGLLPVSPPPFDPADVERLLVGPFKESWEWLPFNQFATQLRTLRELTSYQHMPTLTEVFYAVSSHDHRITEDMLRSLSYLHQMTGSPMVFGLNSSVSVLMHASYMLSNGHTSWDGSNSFFNWFGVVADMQLLRLFFSQRTPTVTAAWCALARAEQRPYYRIQVIHTWLEIGITAVGGRLMAENSDLYCHVMDETYLLLLGHRKTTKRIWQSISQANITVTRAHWAKPHLVRRIQEMAMDVAIARGDATLMKVLISQGSPIPNRMKRIHFEGASKTDPSDYLEGVEILLKAGMVVDPEADDQLHWDGPGKPSLITDWLWIHCHSRFLVAWSPYSGRMQNCVTVAGICDAASKGWDSLREYVRNKPYPTYRTKQELLQVALSEASAQGREGIVQVLLEYGVDVEVGLLTAREWQSGKIRSYEWLPTFRSVQEANMGMITLLANHGAILNRQEVMDATASWGDSR</sequence>
<dbReference type="InterPro" id="IPR036770">
    <property type="entry name" value="Ankyrin_rpt-contain_sf"/>
</dbReference>
<dbReference type="GeneID" id="92075781"/>
<name>A0ABR1QKK9_9PEZI</name>
<dbReference type="EMBL" id="JAQQWE010000004">
    <property type="protein sequence ID" value="KAK7957275.1"/>
    <property type="molecule type" value="Genomic_DNA"/>
</dbReference>
<reference evidence="1 2" key="1">
    <citation type="submission" date="2023-01" db="EMBL/GenBank/DDBJ databases">
        <title>Analysis of 21 Apiospora genomes using comparative genomics revels a genus with tremendous synthesis potential of carbohydrate active enzymes and secondary metabolites.</title>
        <authorList>
            <person name="Sorensen T."/>
        </authorList>
    </citation>
    <scope>NUCLEOTIDE SEQUENCE [LARGE SCALE GENOMIC DNA]</scope>
    <source>
        <strain evidence="1 2">CBS 24483</strain>
    </source>
</reference>
<evidence type="ECO:0000313" key="2">
    <source>
        <dbReference type="Proteomes" id="UP001391051"/>
    </source>
</evidence>
<accession>A0ABR1QKK9</accession>
<gene>
    <name evidence="1" type="ORF">PG986_006497</name>
</gene>
<dbReference type="Proteomes" id="UP001391051">
    <property type="component" value="Unassembled WGS sequence"/>
</dbReference>